<feature type="domain" description="TraK N-terminal" evidence="1">
    <location>
        <begin position="20"/>
        <end position="116"/>
    </location>
</feature>
<dbReference type="NCBIfam" id="TIGR02756">
    <property type="entry name" value="TraK_Ftype"/>
    <property type="match status" value="1"/>
</dbReference>
<reference evidence="3 4" key="1">
    <citation type="submission" date="2018-03" db="EMBL/GenBank/DDBJ databases">
        <title>Whole genome sequencing of Histamine producing bacteria.</title>
        <authorList>
            <person name="Butler K."/>
        </authorList>
    </citation>
    <scope>NUCLEOTIDE SEQUENCE [LARGE SCALE GENOMIC DNA]</scope>
    <source>
        <strain evidence="3 4">ATCC 33979</strain>
    </source>
</reference>
<dbReference type="Pfam" id="PF23536">
    <property type="entry name" value="TraK_C"/>
    <property type="match status" value="1"/>
</dbReference>
<dbReference type="InterPro" id="IPR055397">
    <property type="entry name" value="TraK_C"/>
</dbReference>
<dbReference type="Pfam" id="PF06586">
    <property type="entry name" value="TraK_N"/>
    <property type="match status" value="1"/>
</dbReference>
<feature type="domain" description="TraK C-terminal" evidence="2">
    <location>
        <begin position="126"/>
        <end position="235"/>
    </location>
</feature>
<evidence type="ECO:0000313" key="3">
    <source>
        <dbReference type="EMBL" id="PSV88298.1"/>
    </source>
</evidence>
<gene>
    <name evidence="3" type="primary">traK</name>
    <name evidence="3" type="ORF">CTM89_14745</name>
</gene>
<evidence type="ECO:0000259" key="2">
    <source>
        <dbReference type="Pfam" id="PF23536"/>
    </source>
</evidence>
<dbReference type="InterPro" id="IPR014126">
    <property type="entry name" value="TraK_Ftype"/>
</dbReference>
<name>A0A2T3M7S9_PHOLE</name>
<dbReference type="InterPro" id="IPR010563">
    <property type="entry name" value="TraK_N"/>
</dbReference>
<evidence type="ECO:0000313" key="4">
    <source>
        <dbReference type="Proteomes" id="UP000240410"/>
    </source>
</evidence>
<dbReference type="EMBL" id="PYOJ01000019">
    <property type="protein sequence ID" value="PSV88298.1"/>
    <property type="molecule type" value="Genomic_DNA"/>
</dbReference>
<proteinExistence type="predicted"/>
<sequence length="238" mass="25724">MWMLTPLAWAQATPPTTVPFADNETVSLTLSSLDINRLVVRGDRITSVTCPTGFCTLPMSGEEGAIAAPTDPQGASLIALEVQEPFTLYITTEKGHSFGAFVRPLAVPAVTTVFVPLARDTQQAAQFEKSSPYEEVIASLIRHMISETVPQGYQITPVTMSGKRKQADSTPQEVTLTPTLTYQGEVLTGTVYTVTNNTANTVTLHPTAFYQQGVKALSFSSPTLRPHSSLVMYQVTGR</sequence>
<dbReference type="AlphaFoldDB" id="A0A2T3M7S9"/>
<dbReference type="OrthoDB" id="5873966at2"/>
<evidence type="ECO:0000259" key="1">
    <source>
        <dbReference type="Pfam" id="PF06586"/>
    </source>
</evidence>
<accession>A0A2T3M7S9</accession>
<organism evidence="3 4">
    <name type="scientific">Photobacterium leiognathi</name>
    <dbReference type="NCBI Taxonomy" id="553611"/>
    <lineage>
        <taxon>Bacteria</taxon>
        <taxon>Pseudomonadati</taxon>
        <taxon>Pseudomonadota</taxon>
        <taxon>Gammaproteobacteria</taxon>
        <taxon>Vibrionales</taxon>
        <taxon>Vibrionaceae</taxon>
        <taxon>Photobacterium</taxon>
    </lineage>
</organism>
<protein>
    <submittedName>
        <fullName evidence="3">Type-F conjugative transfer system secretin TraK</fullName>
    </submittedName>
</protein>
<comment type="caution">
    <text evidence="3">The sequence shown here is derived from an EMBL/GenBank/DDBJ whole genome shotgun (WGS) entry which is preliminary data.</text>
</comment>
<dbReference type="Proteomes" id="UP000240410">
    <property type="component" value="Unassembled WGS sequence"/>
</dbReference>